<evidence type="ECO:0000256" key="1">
    <source>
        <dbReference type="SAM" id="SignalP"/>
    </source>
</evidence>
<dbReference type="Proteomes" id="UP001199816">
    <property type="component" value="Unassembled WGS sequence"/>
</dbReference>
<dbReference type="InterPro" id="IPR015943">
    <property type="entry name" value="WD40/YVTN_repeat-like_dom_sf"/>
</dbReference>
<keyword evidence="1" id="KW-0732">Signal</keyword>
<dbReference type="InterPro" id="IPR011047">
    <property type="entry name" value="Quinoprotein_ADH-like_sf"/>
</dbReference>
<keyword evidence="3" id="KW-1185">Reference proteome</keyword>
<dbReference type="SUPFAM" id="SSF63829">
    <property type="entry name" value="Calcium-dependent phosphotriesterase"/>
    <property type="match status" value="1"/>
</dbReference>
<reference evidence="2 3" key="1">
    <citation type="submission" date="2021-11" db="EMBL/GenBank/DDBJ databases">
        <title>Genomic of Niabella pedocola.</title>
        <authorList>
            <person name="Wu T."/>
        </authorList>
    </citation>
    <scope>NUCLEOTIDE SEQUENCE [LARGE SCALE GENOMIC DNA]</scope>
    <source>
        <strain evidence="2 3">JCM 31011</strain>
    </source>
</reference>
<dbReference type="SUPFAM" id="SSF50998">
    <property type="entry name" value="Quinoprotein alcohol dehydrogenase-like"/>
    <property type="match status" value="1"/>
</dbReference>
<proteinExistence type="predicted"/>
<dbReference type="RefSeq" id="WP_231003532.1">
    <property type="nucleotide sequence ID" value="NZ_JAJNEC010000004.1"/>
</dbReference>
<dbReference type="EMBL" id="JAJNEC010000004">
    <property type="protein sequence ID" value="MCD2422490.1"/>
    <property type="molecule type" value="Genomic_DNA"/>
</dbReference>
<organism evidence="2 3">
    <name type="scientific">Niabella pedocola</name>
    <dbReference type="NCBI Taxonomy" id="1752077"/>
    <lineage>
        <taxon>Bacteria</taxon>
        <taxon>Pseudomonadati</taxon>
        <taxon>Bacteroidota</taxon>
        <taxon>Chitinophagia</taxon>
        <taxon>Chitinophagales</taxon>
        <taxon>Chitinophagaceae</taxon>
        <taxon>Niabella</taxon>
    </lineage>
</organism>
<evidence type="ECO:0000313" key="3">
    <source>
        <dbReference type="Proteomes" id="UP001199816"/>
    </source>
</evidence>
<feature type="signal peptide" evidence="1">
    <location>
        <begin position="1"/>
        <end position="18"/>
    </location>
</feature>
<accession>A0ABS8PN05</accession>
<protein>
    <submittedName>
        <fullName evidence="2">Uncharacterized protein</fullName>
    </submittedName>
</protein>
<feature type="chain" id="PRO_5047449466" evidence="1">
    <location>
        <begin position="19"/>
        <end position="630"/>
    </location>
</feature>
<dbReference type="Gene3D" id="2.130.10.10">
    <property type="entry name" value="YVTN repeat-like/Quinoprotein amine dehydrogenase"/>
    <property type="match status" value="2"/>
</dbReference>
<comment type="caution">
    <text evidence="2">The sequence shown here is derived from an EMBL/GenBank/DDBJ whole genome shotgun (WGS) entry which is preliminary data.</text>
</comment>
<name>A0ABS8PN05_9BACT</name>
<evidence type="ECO:0000313" key="2">
    <source>
        <dbReference type="EMBL" id="MCD2422490.1"/>
    </source>
</evidence>
<sequence>MYRRLRFFCLLFIGLSGAYSGTAQDLGNGFYDYGVACPESNDRGVVATTGADGKNVVLAWLFDHRGGYSLLSVDAASGASRQFDLPFAPGDAPYASILSSRNKFYGYFNRNFAEFDPVKNAFTFSQKAFDLTAMAFTEDDNGVIWAATYPNCGLVSYDPGTRQLINHGFINTEPWMQYPRAIAADAEGWVYVGVGSTETQLIAFNARTKETRKLLTGTQRLKGWPSLYRSRDGNVYGTASMEEAGKQIKLFNGVATFTTEAFKVVNEKSSITGSQVLFHKKFPDGSMIQNIDFRLRELVIKNHTGEKKVNFTYTSEGSLVMAVDLASTGKLIGGTTFPMRFFEFDPGTRAFKNYNAYGQYNASVVFKNNIYFAAYPYGALVRYRADQPVGNNAGTTNPVVLGADKQHVHRPHRVLVLDRLGKVLLTGTPEYGYTGGGMLIYNEKDGKLQTLADTSLILDQSTMSMTALDDARVLAGTTTAPGTGGLKKAREAVLYLFDAKKLKPLWQENVLPGTQTYSDLYKAGKYVYGIADSKLFFVFDPVKRSIVYKEAIPDAMGPVVTVQSPRVFVKNPSTGDCYLICRKGILKVNRSSFKLETVATSPVKIEAGGACYNNKLYFISDSHLCSYQLN</sequence>
<gene>
    <name evidence="2" type="ORF">LQ567_06925</name>
</gene>